<name>A0A397UXN3_9GLOM</name>
<accession>A0A397UXN3</accession>
<comment type="caution">
    <text evidence="1">The sequence shown here is derived from an EMBL/GenBank/DDBJ whole genome shotgun (WGS) entry which is preliminary data.</text>
</comment>
<evidence type="ECO:0000313" key="1">
    <source>
        <dbReference type="EMBL" id="RIB12293.1"/>
    </source>
</evidence>
<dbReference type="OrthoDB" id="2436985at2759"/>
<dbReference type="Proteomes" id="UP000266673">
    <property type="component" value="Unassembled WGS sequence"/>
</dbReference>
<protein>
    <submittedName>
        <fullName evidence="1">Uncharacterized protein</fullName>
    </submittedName>
</protein>
<keyword evidence="2" id="KW-1185">Reference proteome</keyword>
<dbReference type="AlphaFoldDB" id="A0A397UXN3"/>
<proteinExistence type="predicted"/>
<sequence length="213" mass="24662">MLALIYDNLRQSNLKIDMVQNDLSENTKNFYFVLACLFFLWHKISSTSQKIEEILALSNNIRNDISRIRETSQIENERIKRTIADLKTSSERIEGAILVLSDKINEIREADTNQGLNQFSTTNGANTGQTNSATLRDEFKSLVDQKIAMESRSLNSMFDQIASTINISKSTVYNYYHRKTNPRETTVNEIRRWVNGERRNNNLNNLYLILMNV</sequence>
<evidence type="ECO:0000313" key="2">
    <source>
        <dbReference type="Proteomes" id="UP000266673"/>
    </source>
</evidence>
<dbReference type="EMBL" id="QKWP01001038">
    <property type="protein sequence ID" value="RIB12293.1"/>
    <property type="molecule type" value="Genomic_DNA"/>
</dbReference>
<gene>
    <name evidence="1" type="ORF">C2G38_2249584</name>
</gene>
<reference evidence="1 2" key="1">
    <citation type="submission" date="2018-06" db="EMBL/GenBank/DDBJ databases">
        <title>Comparative genomics reveals the genomic features of Rhizophagus irregularis, R. cerebriforme, R. diaphanum and Gigaspora rosea, and their symbiotic lifestyle signature.</title>
        <authorList>
            <person name="Morin E."/>
            <person name="San Clemente H."/>
            <person name="Chen E.C.H."/>
            <person name="De La Providencia I."/>
            <person name="Hainaut M."/>
            <person name="Kuo A."/>
            <person name="Kohler A."/>
            <person name="Murat C."/>
            <person name="Tang N."/>
            <person name="Roy S."/>
            <person name="Loubradou J."/>
            <person name="Henrissat B."/>
            <person name="Grigoriev I.V."/>
            <person name="Corradi N."/>
            <person name="Roux C."/>
            <person name="Martin F.M."/>
        </authorList>
    </citation>
    <scope>NUCLEOTIDE SEQUENCE [LARGE SCALE GENOMIC DNA]</scope>
    <source>
        <strain evidence="1 2">DAOM 194757</strain>
    </source>
</reference>
<organism evidence="1 2">
    <name type="scientific">Gigaspora rosea</name>
    <dbReference type="NCBI Taxonomy" id="44941"/>
    <lineage>
        <taxon>Eukaryota</taxon>
        <taxon>Fungi</taxon>
        <taxon>Fungi incertae sedis</taxon>
        <taxon>Mucoromycota</taxon>
        <taxon>Glomeromycotina</taxon>
        <taxon>Glomeromycetes</taxon>
        <taxon>Diversisporales</taxon>
        <taxon>Gigasporaceae</taxon>
        <taxon>Gigaspora</taxon>
    </lineage>
</organism>